<evidence type="ECO:0000256" key="1">
    <source>
        <dbReference type="SAM" id="Phobius"/>
    </source>
</evidence>
<dbReference type="RefSeq" id="WP_289164647.1">
    <property type="nucleotide sequence ID" value="NZ_JASZZN010000012.1"/>
</dbReference>
<sequence>MIDFSFLADVTVTIHFAYVAFVVLGLPLILVGGLCRWQWIRNPWFRGLHLAMILIVVLEAWAGITCPLTTLENDFRLAAGGNSNEGSFIAAWLHDLMFFHAPPWVFTFAYSLFGAVVIATLVFIPPRLRKAPSANH</sequence>
<name>A0ABT7PL04_9BACT</name>
<keyword evidence="1" id="KW-0812">Transmembrane</keyword>
<gene>
    <name evidence="2" type="ORF">QTN89_17190</name>
</gene>
<feature type="transmembrane region" description="Helical" evidence="1">
    <location>
        <begin position="104"/>
        <end position="124"/>
    </location>
</feature>
<dbReference type="InterPro" id="IPR021218">
    <property type="entry name" value="DUF2784"/>
</dbReference>
<keyword evidence="1" id="KW-1133">Transmembrane helix</keyword>
<organism evidence="2 3">
    <name type="scientific">Roseiconus lacunae</name>
    <dbReference type="NCBI Taxonomy" id="2605694"/>
    <lineage>
        <taxon>Bacteria</taxon>
        <taxon>Pseudomonadati</taxon>
        <taxon>Planctomycetota</taxon>
        <taxon>Planctomycetia</taxon>
        <taxon>Pirellulales</taxon>
        <taxon>Pirellulaceae</taxon>
        <taxon>Roseiconus</taxon>
    </lineage>
</organism>
<evidence type="ECO:0000313" key="2">
    <source>
        <dbReference type="EMBL" id="MDM4017184.1"/>
    </source>
</evidence>
<dbReference type="Proteomes" id="UP001239462">
    <property type="component" value="Unassembled WGS sequence"/>
</dbReference>
<dbReference type="EMBL" id="JASZZN010000012">
    <property type="protein sequence ID" value="MDM4017184.1"/>
    <property type="molecule type" value="Genomic_DNA"/>
</dbReference>
<protein>
    <submittedName>
        <fullName evidence="2">DUF2784 domain-containing protein</fullName>
    </submittedName>
</protein>
<accession>A0ABT7PL04</accession>
<feature type="transmembrane region" description="Helical" evidence="1">
    <location>
        <begin position="12"/>
        <end position="35"/>
    </location>
</feature>
<feature type="transmembrane region" description="Helical" evidence="1">
    <location>
        <begin position="47"/>
        <end position="64"/>
    </location>
</feature>
<reference evidence="2 3" key="1">
    <citation type="submission" date="2023-06" db="EMBL/GenBank/DDBJ databases">
        <title>Roseiconus lacunae JC819 isolated from Gulf of Mannar region, Tamil Nadu.</title>
        <authorList>
            <person name="Pk S."/>
            <person name="Ch S."/>
            <person name="Ch V.R."/>
        </authorList>
    </citation>
    <scope>NUCLEOTIDE SEQUENCE [LARGE SCALE GENOMIC DNA]</scope>
    <source>
        <strain evidence="2 3">JC819</strain>
    </source>
</reference>
<evidence type="ECO:0000313" key="3">
    <source>
        <dbReference type="Proteomes" id="UP001239462"/>
    </source>
</evidence>
<keyword evidence="1" id="KW-0472">Membrane</keyword>
<keyword evidence="3" id="KW-1185">Reference proteome</keyword>
<dbReference type="Pfam" id="PF10861">
    <property type="entry name" value="DUF2784"/>
    <property type="match status" value="1"/>
</dbReference>
<comment type="caution">
    <text evidence="2">The sequence shown here is derived from an EMBL/GenBank/DDBJ whole genome shotgun (WGS) entry which is preliminary data.</text>
</comment>
<proteinExistence type="predicted"/>